<dbReference type="PANTHER" id="PTHR10192">
    <property type="entry name" value="MOLYBDOPTERIN BIOSYNTHESIS PROTEIN"/>
    <property type="match status" value="1"/>
</dbReference>
<evidence type="ECO:0000256" key="6">
    <source>
        <dbReference type="RuleBase" id="RU365090"/>
    </source>
</evidence>
<keyword evidence="6" id="KW-0808">Transferase</keyword>
<organism evidence="8 9">
    <name type="scientific">Aureimonas glaciei</name>
    <dbReference type="NCBI Taxonomy" id="1776957"/>
    <lineage>
        <taxon>Bacteria</taxon>
        <taxon>Pseudomonadati</taxon>
        <taxon>Pseudomonadota</taxon>
        <taxon>Alphaproteobacteria</taxon>
        <taxon>Hyphomicrobiales</taxon>
        <taxon>Aurantimonadaceae</taxon>
        <taxon>Aureimonas</taxon>
    </lineage>
</organism>
<dbReference type="InterPro" id="IPR036688">
    <property type="entry name" value="MoeA_C_domain_IV_sf"/>
</dbReference>
<evidence type="ECO:0000256" key="1">
    <source>
        <dbReference type="ARBA" id="ARBA00002901"/>
    </source>
</evidence>
<dbReference type="InterPro" id="IPR001453">
    <property type="entry name" value="MoaB/Mog_dom"/>
</dbReference>
<evidence type="ECO:0000313" key="8">
    <source>
        <dbReference type="EMBL" id="GGD09061.1"/>
    </source>
</evidence>
<comment type="cofactor">
    <cofactor evidence="6">
        <name>Mg(2+)</name>
        <dbReference type="ChEBI" id="CHEBI:18420"/>
    </cofactor>
</comment>
<evidence type="ECO:0000256" key="2">
    <source>
        <dbReference type="ARBA" id="ARBA00005046"/>
    </source>
</evidence>
<accession>A0A917D8R2</accession>
<dbReference type="InterPro" id="IPR005111">
    <property type="entry name" value="MoeA_C_domain_IV"/>
</dbReference>
<comment type="similarity">
    <text evidence="3 6">Belongs to the MoeA family.</text>
</comment>
<comment type="caution">
    <text evidence="8">The sequence shown here is derived from an EMBL/GenBank/DDBJ whole genome shotgun (WGS) entry which is preliminary data.</text>
</comment>
<feature type="domain" description="MoaB/Mog" evidence="7">
    <location>
        <begin position="177"/>
        <end position="304"/>
    </location>
</feature>
<name>A0A917D8R2_9HYPH</name>
<dbReference type="SMART" id="SM00852">
    <property type="entry name" value="MoCF_biosynth"/>
    <property type="match status" value="1"/>
</dbReference>
<dbReference type="GO" id="GO:0046872">
    <property type="term" value="F:metal ion binding"/>
    <property type="evidence" value="ECO:0007669"/>
    <property type="project" value="UniProtKB-UniRule"/>
</dbReference>
<dbReference type="GO" id="GO:0005829">
    <property type="term" value="C:cytosol"/>
    <property type="evidence" value="ECO:0007669"/>
    <property type="project" value="TreeGrafter"/>
</dbReference>
<dbReference type="SUPFAM" id="SSF63867">
    <property type="entry name" value="MoeA C-terminal domain-like"/>
    <property type="match status" value="1"/>
</dbReference>
<evidence type="ECO:0000259" key="7">
    <source>
        <dbReference type="SMART" id="SM00852"/>
    </source>
</evidence>
<dbReference type="Pfam" id="PF00994">
    <property type="entry name" value="MoCF_biosynth"/>
    <property type="match status" value="1"/>
</dbReference>
<dbReference type="GO" id="GO:0006777">
    <property type="term" value="P:Mo-molybdopterin cofactor biosynthetic process"/>
    <property type="evidence" value="ECO:0007669"/>
    <property type="project" value="UniProtKB-UniRule"/>
</dbReference>
<keyword evidence="4 6" id="KW-0501">Molybdenum cofactor biosynthesis</keyword>
<keyword evidence="6" id="KW-0460">Magnesium</keyword>
<gene>
    <name evidence="8" type="ORF">GCM10011335_09910</name>
</gene>
<sequence>MTQAPLPDGAVAGAGPLTSLETALALLLEELEPVGVLYLALERSLGAVAAEALPLAQDLPLADEATMDGFAFAAADLVGASSYSPVAFFAEPRRVEIGWPMPEGCDCVLDASLVDFHGGVVEAMAEAFPGEGMRRAGEDLRIGGTTTTPGRRLSPIDLLIARRLGLESLAVRRPRVGIIDVGNDRHGPTAAFVADFSASEGAATGGIVTVQRDEGSISAAIDEALGDDGCDLLVLVGGTGRGAEDRTVAAFAPRAEAWRHGIALRPGTSAAVARIGGRPVIALPGTPGEAIAAALTLLRPLLDRLAGRAPRTALTLPLAAKIASSGGLAELVLLQRSGAALRPIATGGFSLESLGRADAFLVVPGSSEGYAAGTAVDAFPLFEAR</sequence>
<dbReference type="RefSeq" id="WP_188849469.1">
    <property type="nucleotide sequence ID" value="NZ_BMJJ01000002.1"/>
</dbReference>
<protein>
    <recommendedName>
        <fullName evidence="6">Molybdopterin molybdenumtransferase</fullName>
        <ecNumber evidence="6">2.10.1.1</ecNumber>
    </recommendedName>
</protein>
<dbReference type="InterPro" id="IPR036425">
    <property type="entry name" value="MoaB/Mog-like_dom_sf"/>
</dbReference>
<evidence type="ECO:0000256" key="3">
    <source>
        <dbReference type="ARBA" id="ARBA00010763"/>
    </source>
</evidence>
<dbReference type="EC" id="2.10.1.1" evidence="6"/>
<keyword evidence="6" id="KW-0479">Metal-binding</keyword>
<proteinExistence type="inferred from homology"/>
<dbReference type="InterPro" id="IPR038987">
    <property type="entry name" value="MoeA-like"/>
</dbReference>
<dbReference type="Pfam" id="PF03454">
    <property type="entry name" value="MoeA_C"/>
    <property type="match status" value="1"/>
</dbReference>
<reference evidence="8" key="1">
    <citation type="journal article" date="2014" name="Int. J. Syst. Evol. Microbiol.">
        <title>Complete genome sequence of Corynebacterium casei LMG S-19264T (=DSM 44701T), isolated from a smear-ripened cheese.</title>
        <authorList>
            <consortium name="US DOE Joint Genome Institute (JGI-PGF)"/>
            <person name="Walter F."/>
            <person name="Albersmeier A."/>
            <person name="Kalinowski J."/>
            <person name="Ruckert C."/>
        </authorList>
    </citation>
    <scope>NUCLEOTIDE SEQUENCE</scope>
    <source>
        <strain evidence="8">CGMCC 1.15493</strain>
    </source>
</reference>
<dbReference type="Gene3D" id="2.40.340.10">
    <property type="entry name" value="MoeA, C-terminal, domain IV"/>
    <property type="match status" value="1"/>
</dbReference>
<dbReference type="EMBL" id="BMJJ01000002">
    <property type="protein sequence ID" value="GGD09061.1"/>
    <property type="molecule type" value="Genomic_DNA"/>
</dbReference>
<dbReference type="Gene3D" id="2.170.190.11">
    <property type="entry name" value="Molybdopterin biosynthesis moea protein, domain 3"/>
    <property type="match status" value="1"/>
</dbReference>
<dbReference type="SUPFAM" id="SSF63882">
    <property type="entry name" value="MoeA N-terminal region -like"/>
    <property type="match status" value="1"/>
</dbReference>
<comment type="catalytic activity">
    <reaction evidence="5">
        <text>adenylyl-molybdopterin + molybdate = Mo-molybdopterin + AMP + H(+)</text>
        <dbReference type="Rhea" id="RHEA:35047"/>
        <dbReference type="ChEBI" id="CHEBI:15378"/>
        <dbReference type="ChEBI" id="CHEBI:36264"/>
        <dbReference type="ChEBI" id="CHEBI:62727"/>
        <dbReference type="ChEBI" id="CHEBI:71302"/>
        <dbReference type="ChEBI" id="CHEBI:456215"/>
        <dbReference type="EC" id="2.10.1.1"/>
    </reaction>
</comment>
<dbReference type="GO" id="GO:0061599">
    <property type="term" value="F:molybdopterin molybdotransferase activity"/>
    <property type="evidence" value="ECO:0007669"/>
    <property type="project" value="UniProtKB-UniRule"/>
</dbReference>
<keyword evidence="6" id="KW-0500">Molybdenum</keyword>
<reference evidence="8" key="2">
    <citation type="submission" date="2020-09" db="EMBL/GenBank/DDBJ databases">
        <authorList>
            <person name="Sun Q."/>
            <person name="Zhou Y."/>
        </authorList>
    </citation>
    <scope>NUCLEOTIDE SEQUENCE</scope>
    <source>
        <strain evidence="8">CGMCC 1.15493</strain>
    </source>
</reference>
<dbReference type="Proteomes" id="UP000613160">
    <property type="component" value="Unassembled WGS sequence"/>
</dbReference>
<dbReference type="Gene3D" id="3.40.980.10">
    <property type="entry name" value="MoaB/Mog-like domain"/>
    <property type="match status" value="1"/>
</dbReference>
<dbReference type="Pfam" id="PF03453">
    <property type="entry name" value="MoeA_N"/>
    <property type="match status" value="1"/>
</dbReference>
<dbReference type="InterPro" id="IPR036135">
    <property type="entry name" value="MoeA_linker/N_sf"/>
</dbReference>
<comment type="pathway">
    <text evidence="2 6">Cofactor biosynthesis; molybdopterin biosynthesis.</text>
</comment>
<evidence type="ECO:0000256" key="4">
    <source>
        <dbReference type="ARBA" id="ARBA00023150"/>
    </source>
</evidence>
<dbReference type="SUPFAM" id="SSF53218">
    <property type="entry name" value="Molybdenum cofactor biosynthesis proteins"/>
    <property type="match status" value="1"/>
</dbReference>
<keyword evidence="9" id="KW-1185">Reference proteome</keyword>
<dbReference type="Gene3D" id="3.90.105.10">
    <property type="entry name" value="Molybdopterin biosynthesis moea protein, domain 2"/>
    <property type="match status" value="1"/>
</dbReference>
<evidence type="ECO:0000313" key="9">
    <source>
        <dbReference type="Proteomes" id="UP000613160"/>
    </source>
</evidence>
<dbReference type="AlphaFoldDB" id="A0A917D8R2"/>
<comment type="function">
    <text evidence="1 6">Catalyzes the insertion of molybdate into adenylated molybdopterin with the concomitant release of AMP.</text>
</comment>
<evidence type="ECO:0000256" key="5">
    <source>
        <dbReference type="ARBA" id="ARBA00047317"/>
    </source>
</evidence>
<dbReference type="InterPro" id="IPR005110">
    <property type="entry name" value="MoeA_linker/N"/>
</dbReference>
<dbReference type="PANTHER" id="PTHR10192:SF5">
    <property type="entry name" value="GEPHYRIN"/>
    <property type="match status" value="1"/>
</dbReference>